<evidence type="ECO:0000256" key="1">
    <source>
        <dbReference type="ARBA" id="ARBA00004496"/>
    </source>
</evidence>
<keyword evidence="9 12" id="KW-0949">S-adenosyl-L-methionine</keyword>
<dbReference type="OrthoDB" id="9808126at2"/>
<evidence type="ECO:0000256" key="6">
    <source>
        <dbReference type="ARBA" id="ARBA00022552"/>
    </source>
</evidence>
<comment type="catalytic activity">
    <reaction evidence="11 12">
        <text>uridine(1498) in 16S rRNA + S-adenosyl-L-methionine = N(3)-methyluridine(1498) in 16S rRNA + S-adenosyl-L-homocysteine + H(+)</text>
        <dbReference type="Rhea" id="RHEA:42920"/>
        <dbReference type="Rhea" id="RHEA-COMP:10283"/>
        <dbReference type="Rhea" id="RHEA-COMP:10284"/>
        <dbReference type="ChEBI" id="CHEBI:15378"/>
        <dbReference type="ChEBI" id="CHEBI:57856"/>
        <dbReference type="ChEBI" id="CHEBI:59789"/>
        <dbReference type="ChEBI" id="CHEBI:65315"/>
        <dbReference type="ChEBI" id="CHEBI:74502"/>
        <dbReference type="EC" id="2.1.1.193"/>
    </reaction>
</comment>
<evidence type="ECO:0000256" key="10">
    <source>
        <dbReference type="ARBA" id="ARBA00025699"/>
    </source>
</evidence>
<dbReference type="EMBL" id="RKHJ01000001">
    <property type="protein sequence ID" value="ROR67216.1"/>
    <property type="molecule type" value="Genomic_DNA"/>
</dbReference>
<dbReference type="Gene3D" id="3.40.1280.10">
    <property type="match status" value="1"/>
</dbReference>
<evidence type="ECO:0000259" key="14">
    <source>
        <dbReference type="Pfam" id="PF20260"/>
    </source>
</evidence>
<dbReference type="InterPro" id="IPR029026">
    <property type="entry name" value="tRNA_m1G_MTases_N"/>
</dbReference>
<comment type="caution">
    <text evidence="15">The sequence shown here is derived from an EMBL/GenBank/DDBJ whole genome shotgun (WGS) entry which is preliminary data.</text>
</comment>
<reference evidence="15 16" key="1">
    <citation type="submission" date="2018-11" db="EMBL/GenBank/DDBJ databases">
        <title>Sequencing the genomes of 1000 actinobacteria strains.</title>
        <authorList>
            <person name="Klenk H.-P."/>
        </authorList>
    </citation>
    <scope>NUCLEOTIDE SEQUENCE [LARGE SCALE GENOMIC DNA]</scope>
    <source>
        <strain evidence="15 16">DSM 9580</strain>
    </source>
</reference>
<proteinExistence type="inferred from homology"/>
<evidence type="ECO:0000256" key="5">
    <source>
        <dbReference type="ARBA" id="ARBA00022490"/>
    </source>
</evidence>
<organism evidence="15 16">
    <name type="scientific">Agrococcus jenensis</name>
    <dbReference type="NCBI Taxonomy" id="46353"/>
    <lineage>
        <taxon>Bacteria</taxon>
        <taxon>Bacillati</taxon>
        <taxon>Actinomycetota</taxon>
        <taxon>Actinomycetes</taxon>
        <taxon>Micrococcales</taxon>
        <taxon>Microbacteriaceae</taxon>
        <taxon>Agrococcus</taxon>
    </lineage>
</organism>
<feature type="domain" description="Ribosomal RNA small subunit methyltransferase E PUA-like" evidence="14">
    <location>
        <begin position="21"/>
        <end position="66"/>
    </location>
</feature>
<dbReference type="PANTHER" id="PTHR30027">
    <property type="entry name" value="RIBOSOMAL RNA SMALL SUBUNIT METHYLTRANSFERASE E"/>
    <property type="match status" value="1"/>
</dbReference>
<accession>A0A3N2AW03</accession>
<dbReference type="Pfam" id="PF04452">
    <property type="entry name" value="Methyltrans_RNA"/>
    <property type="match status" value="1"/>
</dbReference>
<evidence type="ECO:0000256" key="9">
    <source>
        <dbReference type="ARBA" id="ARBA00022691"/>
    </source>
</evidence>
<evidence type="ECO:0000256" key="11">
    <source>
        <dbReference type="ARBA" id="ARBA00047944"/>
    </source>
</evidence>
<keyword evidence="5 12" id="KW-0963">Cytoplasm</keyword>
<dbReference type="SUPFAM" id="SSF88697">
    <property type="entry name" value="PUA domain-like"/>
    <property type="match status" value="1"/>
</dbReference>
<keyword evidence="16" id="KW-1185">Reference proteome</keyword>
<evidence type="ECO:0000256" key="7">
    <source>
        <dbReference type="ARBA" id="ARBA00022603"/>
    </source>
</evidence>
<dbReference type="GO" id="GO:0070042">
    <property type="term" value="F:rRNA (uridine-N3-)-methyltransferase activity"/>
    <property type="evidence" value="ECO:0007669"/>
    <property type="project" value="TreeGrafter"/>
</dbReference>
<keyword evidence="8 12" id="KW-0808">Transferase</keyword>
<feature type="domain" description="Ribosomal RNA small subunit methyltransferase E methyltransferase" evidence="13">
    <location>
        <begin position="77"/>
        <end position="234"/>
    </location>
</feature>
<dbReference type="InterPro" id="IPR046886">
    <property type="entry name" value="RsmE_MTase_dom"/>
</dbReference>
<evidence type="ECO:0000256" key="4">
    <source>
        <dbReference type="ARBA" id="ARBA00013673"/>
    </source>
</evidence>
<dbReference type="SUPFAM" id="SSF75217">
    <property type="entry name" value="alpha/beta knot"/>
    <property type="match status" value="1"/>
</dbReference>
<comment type="similarity">
    <text evidence="2 12">Belongs to the RNA methyltransferase RsmE family.</text>
</comment>
<dbReference type="GO" id="GO:0070475">
    <property type="term" value="P:rRNA base methylation"/>
    <property type="evidence" value="ECO:0007669"/>
    <property type="project" value="TreeGrafter"/>
</dbReference>
<dbReference type="NCBIfam" id="NF008693">
    <property type="entry name" value="PRK11713.2-3"/>
    <property type="match status" value="1"/>
</dbReference>
<dbReference type="InterPro" id="IPR029028">
    <property type="entry name" value="Alpha/beta_knot_MTases"/>
</dbReference>
<dbReference type="NCBIfam" id="TIGR00046">
    <property type="entry name" value="RsmE family RNA methyltransferase"/>
    <property type="match status" value="1"/>
</dbReference>
<dbReference type="Pfam" id="PF20260">
    <property type="entry name" value="PUA_4"/>
    <property type="match status" value="1"/>
</dbReference>
<dbReference type="Gene3D" id="2.40.240.20">
    <property type="entry name" value="Hypothetical PUA domain-like, domain 1"/>
    <property type="match status" value="1"/>
</dbReference>
<dbReference type="RefSeq" id="WP_123698111.1">
    <property type="nucleotide sequence ID" value="NZ_RKHJ01000001.1"/>
</dbReference>
<dbReference type="CDD" id="cd18084">
    <property type="entry name" value="RsmE-like"/>
    <property type="match status" value="1"/>
</dbReference>
<name>A0A3N2AW03_9MICO</name>
<dbReference type="InterPro" id="IPR046887">
    <property type="entry name" value="RsmE_PUA-like"/>
</dbReference>
<evidence type="ECO:0000313" key="15">
    <source>
        <dbReference type="EMBL" id="ROR67216.1"/>
    </source>
</evidence>
<sequence>MAHCYWHDELEGSVAGDVVTLTGEEAHHAAVVSRMRRGERVLVSDGRGTLAEGVIDRAEKDGVDVVLHRIEHVPPPTPRIALAQALAKGDRAELAVQASTELGVDVIVPWQARRSVVQWKGDRAEKSLDRWRRVVREAGKQALRPRLPEVVPVVDADGLAQLGFAWRPVVLDPTAEASLADVPLDRDILLIVGPEGGIDPAEMERLEAAGGVRVRMGDHVLRTSTAGLAAIAALSVRLGRW</sequence>
<evidence type="ECO:0000256" key="2">
    <source>
        <dbReference type="ARBA" id="ARBA00005528"/>
    </source>
</evidence>
<dbReference type="AlphaFoldDB" id="A0A3N2AW03"/>
<comment type="function">
    <text evidence="10 12">Specifically methylates the N3 position of the uracil ring of uridine 1498 (m3U1498) in 16S rRNA. Acts on the fully assembled 30S ribosomal subunit.</text>
</comment>
<evidence type="ECO:0000256" key="12">
    <source>
        <dbReference type="PIRNR" id="PIRNR015601"/>
    </source>
</evidence>
<comment type="subcellular location">
    <subcellularLocation>
        <location evidence="1 12">Cytoplasm</location>
    </subcellularLocation>
</comment>
<keyword evidence="6 12" id="KW-0698">rRNA processing</keyword>
<dbReference type="GO" id="GO:0005737">
    <property type="term" value="C:cytoplasm"/>
    <property type="evidence" value="ECO:0007669"/>
    <property type="project" value="UniProtKB-SubCell"/>
</dbReference>
<dbReference type="Proteomes" id="UP000275456">
    <property type="component" value="Unassembled WGS sequence"/>
</dbReference>
<evidence type="ECO:0000256" key="8">
    <source>
        <dbReference type="ARBA" id="ARBA00022679"/>
    </source>
</evidence>
<dbReference type="PANTHER" id="PTHR30027:SF3">
    <property type="entry name" value="16S RRNA (URACIL(1498)-N(3))-METHYLTRANSFERASE"/>
    <property type="match status" value="1"/>
</dbReference>
<keyword evidence="7 12" id="KW-0489">Methyltransferase</keyword>
<dbReference type="InterPro" id="IPR015947">
    <property type="entry name" value="PUA-like_sf"/>
</dbReference>
<gene>
    <name evidence="15" type="ORF">EDD26_2624</name>
</gene>
<evidence type="ECO:0000256" key="3">
    <source>
        <dbReference type="ARBA" id="ARBA00012328"/>
    </source>
</evidence>
<evidence type="ECO:0000259" key="13">
    <source>
        <dbReference type="Pfam" id="PF04452"/>
    </source>
</evidence>
<dbReference type="EC" id="2.1.1.193" evidence="3 12"/>
<dbReference type="InterPro" id="IPR006700">
    <property type="entry name" value="RsmE"/>
</dbReference>
<protein>
    <recommendedName>
        <fullName evidence="4 12">Ribosomal RNA small subunit methyltransferase E</fullName>
        <ecNumber evidence="3 12">2.1.1.193</ecNumber>
    </recommendedName>
</protein>
<dbReference type="PIRSF" id="PIRSF015601">
    <property type="entry name" value="MTase_slr0722"/>
    <property type="match status" value="1"/>
</dbReference>
<evidence type="ECO:0000313" key="16">
    <source>
        <dbReference type="Proteomes" id="UP000275456"/>
    </source>
</evidence>